<dbReference type="EMBL" id="FOFS01000010">
    <property type="protein sequence ID" value="SEQ77469.1"/>
    <property type="molecule type" value="Genomic_DNA"/>
</dbReference>
<keyword evidence="1" id="KW-1133">Transmembrane helix</keyword>
<dbReference type="GO" id="GO:0020037">
    <property type="term" value="F:heme binding"/>
    <property type="evidence" value="ECO:0007669"/>
    <property type="project" value="InterPro"/>
</dbReference>
<evidence type="ECO:0000313" key="4">
    <source>
        <dbReference type="Proteomes" id="UP000199233"/>
    </source>
</evidence>
<accession>A0A1H9ISH4</accession>
<dbReference type="InterPro" id="IPR002541">
    <property type="entry name" value="Cyt_c_assembly"/>
</dbReference>
<evidence type="ECO:0000313" key="3">
    <source>
        <dbReference type="EMBL" id="SEQ77469.1"/>
    </source>
</evidence>
<dbReference type="PANTHER" id="PTHR38034:SF1">
    <property type="entry name" value="INNER MEMBRANE PROTEIN YPJD"/>
    <property type="match status" value="1"/>
</dbReference>
<feature type="transmembrane region" description="Helical" evidence="1">
    <location>
        <begin position="81"/>
        <end position="101"/>
    </location>
</feature>
<feature type="transmembrane region" description="Helical" evidence="1">
    <location>
        <begin position="121"/>
        <end position="142"/>
    </location>
</feature>
<gene>
    <name evidence="3" type="ORF">SAMN04488038_110158</name>
</gene>
<feature type="domain" description="Cytochrome c assembly protein" evidence="2">
    <location>
        <begin position="56"/>
        <end position="253"/>
    </location>
</feature>
<feature type="transmembrane region" description="Helical" evidence="1">
    <location>
        <begin position="30"/>
        <end position="48"/>
    </location>
</feature>
<keyword evidence="1" id="KW-0812">Transmembrane</keyword>
<dbReference type="Proteomes" id="UP000199233">
    <property type="component" value="Unassembled WGS sequence"/>
</dbReference>
<dbReference type="InterPro" id="IPR052372">
    <property type="entry name" value="YpjD/HemX"/>
</dbReference>
<name>A0A1H9ISH4_9GAMM</name>
<organism evidence="3 4">
    <name type="scientific">Solimonas aquatica</name>
    <dbReference type="NCBI Taxonomy" id="489703"/>
    <lineage>
        <taxon>Bacteria</taxon>
        <taxon>Pseudomonadati</taxon>
        <taxon>Pseudomonadota</taxon>
        <taxon>Gammaproteobacteria</taxon>
        <taxon>Nevskiales</taxon>
        <taxon>Nevskiaceae</taxon>
        <taxon>Solimonas</taxon>
    </lineage>
</organism>
<feature type="transmembrane region" description="Helical" evidence="1">
    <location>
        <begin position="233"/>
        <end position="252"/>
    </location>
</feature>
<keyword evidence="4" id="KW-1185">Reference proteome</keyword>
<feature type="transmembrane region" description="Helical" evidence="1">
    <location>
        <begin position="168"/>
        <end position="191"/>
    </location>
</feature>
<protein>
    <submittedName>
        <fullName evidence="3">ABC-type uncharacterized transport system, permease component</fullName>
    </submittedName>
</protein>
<evidence type="ECO:0000256" key="1">
    <source>
        <dbReference type="SAM" id="Phobius"/>
    </source>
</evidence>
<dbReference type="GO" id="GO:0017004">
    <property type="term" value="P:cytochrome complex assembly"/>
    <property type="evidence" value="ECO:0007669"/>
    <property type="project" value="InterPro"/>
</dbReference>
<dbReference type="OrthoDB" id="9780793at2"/>
<evidence type="ECO:0000259" key="2">
    <source>
        <dbReference type="Pfam" id="PF01578"/>
    </source>
</evidence>
<reference evidence="3 4" key="1">
    <citation type="submission" date="2016-10" db="EMBL/GenBank/DDBJ databases">
        <authorList>
            <person name="de Groot N.N."/>
        </authorList>
    </citation>
    <scope>NUCLEOTIDE SEQUENCE [LARGE SCALE GENOMIC DNA]</scope>
    <source>
        <strain evidence="3 4">DSM 25927</strain>
    </source>
</reference>
<proteinExistence type="predicted"/>
<dbReference type="STRING" id="489703.SAMN04488038_110158"/>
<dbReference type="RefSeq" id="WP_093287189.1">
    <property type="nucleotide sequence ID" value="NZ_FOFS01000010.1"/>
</dbReference>
<feature type="transmembrane region" description="Helical" evidence="1">
    <location>
        <begin position="203"/>
        <end position="221"/>
    </location>
</feature>
<dbReference type="Pfam" id="PF01578">
    <property type="entry name" value="Cytochrom_C_asm"/>
    <property type="match status" value="1"/>
</dbReference>
<keyword evidence="1" id="KW-0472">Membrane</keyword>
<dbReference type="AlphaFoldDB" id="A0A1H9ISH4"/>
<sequence length="261" mass="29076">MTALLVAALLYLLTAVFIWRYPDTPSPSRWLPLPALIAHGVVLGMMILHHGSITLGLSEALSLFMWQSALLLWALCWRDKLQALGIGIYPAAALGALIAALDPTPPVMSDPLDWKTRLHVVLSLMSAGLLTLAAVNAVLLAIQDRWLHRLHFPRFARALPPLQTMEDVLFRLIGIGFALLSATLLSGLWFVRDWMAQHLAHKTILSITAWLIFGILLWGRARHGWRGRTAIRWALAGYAVLFLAYFGSKMILEEILGKHWG</sequence>
<dbReference type="PANTHER" id="PTHR38034">
    <property type="entry name" value="INNER MEMBRANE PROTEIN YPJD"/>
    <property type="match status" value="1"/>
</dbReference>